<evidence type="ECO:0000313" key="1">
    <source>
        <dbReference type="EMBL" id="PBL04252.1"/>
    </source>
</evidence>
<dbReference type="OrthoDB" id="3247165at2759"/>
<name>A0A2H3EA12_ARMGA</name>
<dbReference type="InParanoid" id="A0A2H3EA12"/>
<sequence>MLHITFRSVYRDVPKTNGTLRKLTKLDAYPDVLLFLIAHSVPGVTEEPPSSLSAWRKKCWKNKLVRPFLERGSKGFSNRSSPIDSKKIQGGCSGFLRQEFRELELLDDITTQQYHGLMPITVTGNTRYALIESLRHHVGCEYMPPRLDSVLAWSNVDTLDSADASDFAWTKKLITHFPILERPPPEHPPSKVSNSLDKQSKRVFTPMKPAEKRKGRISDTFDAKQEGTQKRANDSVTRRDFSMHLVPIGCKWSNNSCAYDATMFVLFNMWNANHAGLASDVEAIGNEWLQLVMRSFRTFKDGLYTLEKVRDHTRRKLHRDFPTVFVYGRETSAEAVMLKMMTSPTVFASIAVCCDNGVRPRS</sequence>
<keyword evidence="2" id="KW-1185">Reference proteome</keyword>
<dbReference type="Proteomes" id="UP000217790">
    <property type="component" value="Unassembled WGS sequence"/>
</dbReference>
<accession>A0A2H3EA12</accession>
<organism evidence="1 2">
    <name type="scientific">Armillaria gallica</name>
    <name type="common">Bulbous honey fungus</name>
    <name type="synonym">Armillaria bulbosa</name>
    <dbReference type="NCBI Taxonomy" id="47427"/>
    <lineage>
        <taxon>Eukaryota</taxon>
        <taxon>Fungi</taxon>
        <taxon>Dikarya</taxon>
        <taxon>Basidiomycota</taxon>
        <taxon>Agaricomycotina</taxon>
        <taxon>Agaricomycetes</taxon>
        <taxon>Agaricomycetidae</taxon>
        <taxon>Agaricales</taxon>
        <taxon>Marasmiineae</taxon>
        <taxon>Physalacriaceae</taxon>
        <taxon>Armillaria</taxon>
    </lineage>
</organism>
<gene>
    <name evidence="1" type="ORF">ARMGADRAFT_1070728</name>
</gene>
<protein>
    <submittedName>
        <fullName evidence="1">Uncharacterized protein</fullName>
    </submittedName>
</protein>
<proteinExistence type="predicted"/>
<evidence type="ECO:0000313" key="2">
    <source>
        <dbReference type="Proteomes" id="UP000217790"/>
    </source>
</evidence>
<dbReference type="AlphaFoldDB" id="A0A2H3EA12"/>
<dbReference type="EMBL" id="KZ293644">
    <property type="protein sequence ID" value="PBL04252.1"/>
    <property type="molecule type" value="Genomic_DNA"/>
</dbReference>
<reference evidence="2" key="1">
    <citation type="journal article" date="2017" name="Nat. Ecol. Evol.">
        <title>Genome expansion and lineage-specific genetic innovations in the forest pathogenic fungi Armillaria.</title>
        <authorList>
            <person name="Sipos G."/>
            <person name="Prasanna A.N."/>
            <person name="Walter M.C."/>
            <person name="O'Connor E."/>
            <person name="Balint B."/>
            <person name="Krizsan K."/>
            <person name="Kiss B."/>
            <person name="Hess J."/>
            <person name="Varga T."/>
            <person name="Slot J."/>
            <person name="Riley R."/>
            <person name="Boka B."/>
            <person name="Rigling D."/>
            <person name="Barry K."/>
            <person name="Lee J."/>
            <person name="Mihaltcheva S."/>
            <person name="LaButti K."/>
            <person name="Lipzen A."/>
            <person name="Waldron R."/>
            <person name="Moloney N.M."/>
            <person name="Sperisen C."/>
            <person name="Kredics L."/>
            <person name="Vagvoelgyi C."/>
            <person name="Patrignani A."/>
            <person name="Fitzpatrick D."/>
            <person name="Nagy I."/>
            <person name="Doyle S."/>
            <person name="Anderson J.B."/>
            <person name="Grigoriev I.V."/>
            <person name="Gueldener U."/>
            <person name="Muensterkoetter M."/>
            <person name="Nagy L.G."/>
        </authorList>
    </citation>
    <scope>NUCLEOTIDE SEQUENCE [LARGE SCALE GENOMIC DNA]</scope>
    <source>
        <strain evidence="2">Ar21-2</strain>
    </source>
</reference>